<keyword evidence="1" id="KW-0732">Signal</keyword>
<keyword evidence="3" id="KW-1133">Transmembrane helix</keyword>
<dbReference type="InterPro" id="IPR024370">
    <property type="entry name" value="PBP_domain"/>
</dbReference>
<dbReference type="PANTHER" id="PTHR30570">
    <property type="entry name" value="PERIPLASMIC PHOSPHATE BINDING COMPONENT OF PHOSPHATE ABC TRANSPORTER"/>
    <property type="match status" value="1"/>
</dbReference>
<feature type="transmembrane region" description="Helical" evidence="3">
    <location>
        <begin position="409"/>
        <end position="430"/>
    </location>
</feature>
<feature type="domain" description="CHAT" evidence="4">
    <location>
        <begin position="188"/>
        <end position="336"/>
    </location>
</feature>
<dbReference type="Proteomes" id="UP000620559">
    <property type="component" value="Unassembled WGS sequence"/>
</dbReference>
<dbReference type="InterPro" id="IPR050811">
    <property type="entry name" value="Phosphate_ABC_transporter"/>
</dbReference>
<dbReference type="AlphaFoldDB" id="A0A8J7EYG3"/>
<dbReference type="SUPFAM" id="SSF53850">
    <property type="entry name" value="Periplasmic binding protein-like II"/>
    <property type="match status" value="1"/>
</dbReference>
<evidence type="ECO:0000259" key="4">
    <source>
        <dbReference type="Pfam" id="PF12770"/>
    </source>
</evidence>
<name>A0A8J7EYG3_9CYAN</name>
<sequence>MAIIKVKIRESKQGFQVDLTAQQLNIEAEGFLPALPAELESSFNNWQLAYRQIDAVRSYIAPSPGMRITPKTMTKYSSTDCVKSVKESLNQWLNSGDSRWLPVRDRLIAIAQLLHHTNEEVRVIIDAKDVNLRRLPWQEWNLFEEHYPQVEIALNAGKSTSRKTNDVLPTSSKIRVLVTVGRSDGINTKDDLEVIKELEKHGAEVICLMQPNRQELCNALWDEQGYHIFIFTGHSGSREDGCIGWIELNDNDSLSIEEFKEALKQAIDRGLQLAIFNSCDGLGLANQLAELYLPRCIVMREPVPDKVAIEFLKYFFAEFTRNQSLSKALNKARKRLEHFNLDYPGAIWLPTICVASNLKSLTWESLNPAKVINQEKADNSDNLNKNNLNKNNLSNLQSDKKEKPNIKPLILTGLIGLVIGGIAILAGNLFSKQQQPQPITGTTFSSVKVPSGTFRYGGSTTAEAFRQLIEPEIRKTHANFKLTHQGAIGSGEGINILLNDKLVSGKLDFSLSSRHLTEAETKSKQDNFELRNIAVAIDGIAIAVNHQLQIRGLTIPNLKDIYTGKITNWKELGGPDLPIIAYSRNPSRGGTPEFFVNEILGNEQLGKNIQLVNETTDGLRQVEKNLGGIYYASAPEVIPQCSVKALPIGETSNNFASLYQEPIIPADKCKEEKKRNNSNQINIEELKNNYPRYLTRKIYVIYKHTDLTSKEPDLRKEPIAEQAGLAYANLLKTDEGKELIKKTGFIPI</sequence>
<dbReference type="InterPro" id="IPR024983">
    <property type="entry name" value="CHAT_dom"/>
</dbReference>
<feature type="compositionally biased region" description="Low complexity" evidence="2">
    <location>
        <begin position="380"/>
        <end position="397"/>
    </location>
</feature>
<accession>A0A8J7EYG3</accession>
<proteinExistence type="predicted"/>
<evidence type="ECO:0000256" key="2">
    <source>
        <dbReference type="SAM" id="MobiDB-lite"/>
    </source>
</evidence>
<evidence type="ECO:0000313" key="6">
    <source>
        <dbReference type="EMBL" id="MBE9212421.1"/>
    </source>
</evidence>
<gene>
    <name evidence="6" type="ORF">IQ247_06800</name>
</gene>
<dbReference type="Gene3D" id="3.40.190.10">
    <property type="entry name" value="Periplasmic binding protein-like II"/>
    <property type="match status" value="2"/>
</dbReference>
<feature type="domain" description="PBP" evidence="5">
    <location>
        <begin position="457"/>
        <end position="655"/>
    </location>
</feature>
<evidence type="ECO:0000256" key="3">
    <source>
        <dbReference type="SAM" id="Phobius"/>
    </source>
</evidence>
<dbReference type="Pfam" id="PF12849">
    <property type="entry name" value="PBP_like_2"/>
    <property type="match status" value="1"/>
</dbReference>
<evidence type="ECO:0000259" key="5">
    <source>
        <dbReference type="Pfam" id="PF12849"/>
    </source>
</evidence>
<comment type="caution">
    <text evidence="6">The sequence shown here is derived from an EMBL/GenBank/DDBJ whole genome shotgun (WGS) entry which is preliminary data.</text>
</comment>
<keyword evidence="7" id="KW-1185">Reference proteome</keyword>
<dbReference type="Pfam" id="PF12770">
    <property type="entry name" value="CHAT"/>
    <property type="match status" value="1"/>
</dbReference>
<evidence type="ECO:0000256" key="1">
    <source>
        <dbReference type="ARBA" id="ARBA00022729"/>
    </source>
</evidence>
<protein>
    <submittedName>
        <fullName evidence="6">Substrate-binding domain-containing protein</fullName>
    </submittedName>
</protein>
<organism evidence="6 7">
    <name type="scientific">Plectonema cf. radiosum LEGE 06105</name>
    <dbReference type="NCBI Taxonomy" id="945769"/>
    <lineage>
        <taxon>Bacteria</taxon>
        <taxon>Bacillati</taxon>
        <taxon>Cyanobacteriota</taxon>
        <taxon>Cyanophyceae</taxon>
        <taxon>Oscillatoriophycideae</taxon>
        <taxon>Oscillatoriales</taxon>
        <taxon>Microcoleaceae</taxon>
        <taxon>Plectonema</taxon>
    </lineage>
</organism>
<dbReference type="EMBL" id="JADEWL010000014">
    <property type="protein sequence ID" value="MBE9212421.1"/>
    <property type="molecule type" value="Genomic_DNA"/>
</dbReference>
<keyword evidence="3" id="KW-0812">Transmembrane</keyword>
<dbReference type="PANTHER" id="PTHR30570:SF1">
    <property type="entry name" value="PHOSPHATE-BINDING PROTEIN PSTS"/>
    <property type="match status" value="1"/>
</dbReference>
<evidence type="ECO:0000313" key="7">
    <source>
        <dbReference type="Proteomes" id="UP000620559"/>
    </source>
</evidence>
<dbReference type="RefSeq" id="WP_193918360.1">
    <property type="nucleotide sequence ID" value="NZ_JADEWL010000014.1"/>
</dbReference>
<reference evidence="6" key="1">
    <citation type="submission" date="2020-10" db="EMBL/GenBank/DDBJ databases">
        <authorList>
            <person name="Castelo-Branco R."/>
            <person name="Eusebio N."/>
            <person name="Adriana R."/>
            <person name="Vieira A."/>
            <person name="Brugerolle De Fraissinette N."/>
            <person name="Rezende De Castro R."/>
            <person name="Schneider M.P."/>
            <person name="Vasconcelos V."/>
            <person name="Leao P.N."/>
        </authorList>
    </citation>
    <scope>NUCLEOTIDE SEQUENCE</scope>
    <source>
        <strain evidence="6">LEGE 06105</strain>
    </source>
</reference>
<feature type="region of interest" description="Disordered" evidence="2">
    <location>
        <begin position="377"/>
        <end position="400"/>
    </location>
</feature>
<keyword evidence="3" id="KW-0472">Membrane</keyword>